<dbReference type="EMBL" id="AE016825">
    <property type="protein sequence ID" value="AAQ59966.1"/>
    <property type="molecule type" value="Genomic_DNA"/>
</dbReference>
<sequence>MLGLSTHALAVLRPQAVFKSAINLIEIEHLFSLSVNTLLKKYKQSSRYCKKFFAI</sequence>
<keyword evidence="2" id="KW-1185">Reference proteome</keyword>
<dbReference type="KEGG" id="cvi:CV_2294"/>
<gene>
    <name evidence="1" type="ordered locus">CV_2294</name>
</gene>
<evidence type="ECO:0000313" key="2">
    <source>
        <dbReference type="Proteomes" id="UP000001424"/>
    </source>
</evidence>
<reference evidence="1 2" key="1">
    <citation type="journal article" date="2003" name="Proc. Natl. Acad. Sci. U.S.A.">
        <title>The complete genome sequence of Chromobacterium violaceum reveals remarkable and exploitable bacterial adaptability.</title>
        <authorList>
            <person name="Vasconcelos A.T.R."/>
            <person name="de Almeida D.F."/>
            <person name="Almeida F.C."/>
            <person name="de Almeida L.G.P."/>
            <person name="de Almeida R."/>
            <person name="Goncalves J.A.A."/>
            <person name="Andrade E.M."/>
            <person name="Antonio R.V."/>
            <person name="Araripe J."/>
            <person name="de Araujo M.F.F."/>
            <person name="Filho S.A."/>
            <person name="Azevedo V."/>
            <person name="Batista A.J."/>
            <person name="Bataus L.A.M."/>
            <person name="Batista J.S."/>
            <person name="Belo A."/>
            <person name="vander Berg C."/>
            <person name="Blamey J."/>
            <person name="Bogo M."/>
            <person name="Bonato S."/>
            <person name="Bordignon J."/>
            <person name="Brito C.A."/>
            <person name="Brocchi M."/>
            <person name="Burity H.A."/>
            <person name="Camargo A.A."/>
            <person name="Cardoso D.D.P."/>
            <person name="Carneiro N.P."/>
            <person name="Carraro D.M."/>
            <person name="Carvalho C.M.B."/>
            <person name="Cascardo J.C.M."/>
            <person name="Cavada B.S."/>
            <person name="Chueire L.M.O."/>
            <person name="Pasa T.B.C."/>
            <person name="Duran N."/>
            <person name="Fagundes N."/>
            <person name="Falcao C.L."/>
            <person name="Fantinatti F."/>
            <person name="Farias I.P."/>
            <person name="Felipe M.S.S."/>
            <person name="Ferrari L.P."/>
            <person name="Ferro J.A."/>
            <person name="Ferro M.I.T."/>
            <person name="Franco G.R."/>
            <person name="Freitas N.S.A."/>
            <person name="Furlan L.R."/>
            <person name="Gazzinelli R.T."/>
            <person name="Gomes E.A."/>
            <person name="Goncalves P.R."/>
            <person name="Grangeiro T.B."/>
            <person name="Grattapaglia D."/>
            <person name="Grisard E.C."/>
            <person name="Guimaraes C.T."/>
            <person name="Hanna E.S."/>
            <person name="Hungria M."/>
            <person name="Jardim S.N."/>
            <person name="Laurino J."/>
            <person name="Leoi L.C.T."/>
            <person name="Fassarella L."/>
            <person name="Lima A."/>
            <person name="Loureiro M.F."/>
            <person name="Lyra M.C.P."/>
            <person name="Macedo M."/>
            <person name="Madeira H.M.F."/>
            <person name="Manfio G.P."/>
            <person name="Maranhao A.Q."/>
            <person name="Martins W.S."/>
            <person name="di Mauro S.M.Z."/>
            <person name="de Medeiros S.R.B."/>
            <person name="Meissner R.D.V."/>
            <person name="Menck C.F.M."/>
            <person name="Moreira M.A.M."/>
            <person name="Nascimento F.F."/>
            <person name="Nicolas M.F."/>
            <person name="Oliveira J.G."/>
            <person name="Oliveira S.C."/>
            <person name="Paixao R.F.C."/>
            <person name="Parente J.A."/>
            <person name="Pedrosa F.O."/>
            <person name="Pena S.J.D."/>
            <person name="Perreira J.O."/>
            <person name="Perreira M."/>
            <person name="Pinto L.S.R.C."/>
            <person name="Pinto L.S."/>
            <person name="Porto J.I.R."/>
            <person name="Potrich D.P."/>
            <person name="Neto C.E.R."/>
            <person name="Reis A.M.M."/>
            <person name="Rigo L.U."/>
            <person name="Rondinelli E."/>
            <person name="dos Santos E.B.P."/>
            <person name="Santos F.R."/>
            <person name="Schneider M.P.C."/>
            <person name="Seuanez H.N."/>
            <person name="Silva A.M.R."/>
            <person name="da Silva A.L.C."/>
            <person name="Silva D.W."/>
            <person name="Silva R."/>
            <person name="Simoes I.C."/>
            <person name="Simon D."/>
            <person name="Soares C.M.A."/>
            <person name="Soares R.B.A."/>
            <person name="Souza E.M."/>
            <person name="Souza K.R.L."/>
            <person name="Souza R.C."/>
            <person name="Steffens M.B.R."/>
            <person name="Steindel M."/>
            <person name="Teixeira S.R."/>
            <person name="Urmenyi T."/>
            <person name="Vettore A."/>
            <person name="Wassem R."/>
            <person name="Zaha A."/>
            <person name="Simpson A.J.G."/>
        </authorList>
    </citation>
    <scope>NUCLEOTIDE SEQUENCE [LARGE SCALE GENOMIC DNA]</scope>
    <source>
        <strain evidence="2">ATCC 12472 / DSM 30191 / JCM 1249 / NBRC 12614 / NCIMB 9131 / NCTC 9757</strain>
    </source>
</reference>
<organism evidence="1 2">
    <name type="scientific">Chromobacterium violaceum (strain ATCC 12472 / DSM 30191 / JCM 1249 / CCUG 213 / NBRC 12614 / NCIMB 9131 / NCTC 9757 / MK)</name>
    <dbReference type="NCBI Taxonomy" id="243365"/>
    <lineage>
        <taxon>Bacteria</taxon>
        <taxon>Pseudomonadati</taxon>
        <taxon>Pseudomonadota</taxon>
        <taxon>Betaproteobacteria</taxon>
        <taxon>Neisseriales</taxon>
        <taxon>Chromobacteriaceae</taxon>
        <taxon>Chromobacterium</taxon>
    </lineage>
</organism>
<dbReference type="AlphaFoldDB" id="Q7NVP8"/>
<protein>
    <submittedName>
        <fullName evidence="1">Uncharacterized protein</fullName>
    </submittedName>
</protein>
<dbReference type="HOGENOM" id="CLU_3023739_0_0_4"/>
<proteinExistence type="predicted"/>
<name>Q7NVP8_CHRVO</name>
<dbReference type="STRING" id="243365.CV_2294"/>
<accession>Q7NVP8</accession>
<dbReference type="Proteomes" id="UP000001424">
    <property type="component" value="Chromosome"/>
</dbReference>
<evidence type="ECO:0000313" key="1">
    <source>
        <dbReference type="EMBL" id="AAQ59966.1"/>
    </source>
</evidence>